<evidence type="ECO:0000313" key="3">
    <source>
        <dbReference type="Proteomes" id="UP001592530"/>
    </source>
</evidence>
<evidence type="ECO:0000313" key="2">
    <source>
        <dbReference type="EMBL" id="MFC1430243.1"/>
    </source>
</evidence>
<proteinExistence type="predicted"/>
<feature type="compositionally biased region" description="Low complexity" evidence="1">
    <location>
        <begin position="174"/>
        <end position="183"/>
    </location>
</feature>
<sequence length="495" mass="51799">MRQFAERLSGVAALVDWDGSWFREFWQRDAEGMRACLEGREVPPWDVIDSLLQDLAAVSGAENARHEAARLRPLHRASVRAYDRADGVKATLTERLRILREEQQRSTRRLQDLQKFSASVTGMDDLQAVESELAWARDYYARICSRIAELRGRVAALEQLETESFRLAPQDPWPSASSAGSAPSSPPDPPSAAAAAATATAAAATAAPGQRRKRRERGSARFAGAGQDVDVKDEGGSAAAEAGADLVTGTVAGPRGARFSGAPTTGSVANFAAPVLPGVGGASAAGSGGARFVGAAGATPVARVAPAVDATDRAAVTRTVGMLRQLRAEDNGGQAHAVLAEAVHQPAARFPLLAEQLERAGMAADWATLLWEAAALPLDLVLAAADALSASGRTADGEQLLRLGMGRSAVDVGSAVAELVAEARYEEARAVLDIYLRTRATSESARVALADPAHLVPLVLDVALSISSGFHEDLVLSLRVAGMRAEVSAALSQAR</sequence>
<organism evidence="2 3">
    <name type="scientific">Streptacidiphilus alkalitolerans</name>
    <dbReference type="NCBI Taxonomy" id="3342712"/>
    <lineage>
        <taxon>Bacteria</taxon>
        <taxon>Bacillati</taxon>
        <taxon>Actinomycetota</taxon>
        <taxon>Actinomycetes</taxon>
        <taxon>Kitasatosporales</taxon>
        <taxon>Streptomycetaceae</taxon>
        <taxon>Streptacidiphilus</taxon>
    </lineage>
</organism>
<feature type="region of interest" description="Disordered" evidence="1">
    <location>
        <begin position="166"/>
        <end position="237"/>
    </location>
</feature>
<evidence type="ECO:0000256" key="1">
    <source>
        <dbReference type="SAM" id="MobiDB-lite"/>
    </source>
</evidence>
<accession>A0ABV6WWX7</accession>
<name>A0ABV6WWX7_9ACTN</name>
<feature type="compositionally biased region" description="Low complexity" evidence="1">
    <location>
        <begin position="191"/>
        <end position="208"/>
    </location>
</feature>
<dbReference type="EMBL" id="JBHEZY010000002">
    <property type="protein sequence ID" value="MFC1430243.1"/>
    <property type="molecule type" value="Genomic_DNA"/>
</dbReference>
<gene>
    <name evidence="2" type="ORF">ACEZDB_06150</name>
</gene>
<reference evidence="2 3" key="1">
    <citation type="submission" date="2024-09" db="EMBL/GenBank/DDBJ databases">
        <authorList>
            <person name="Lee S.D."/>
        </authorList>
    </citation>
    <scope>NUCLEOTIDE SEQUENCE [LARGE SCALE GENOMIC DNA]</scope>
    <source>
        <strain evidence="2 3">N1-3</strain>
    </source>
</reference>
<comment type="caution">
    <text evidence="2">The sequence shown here is derived from an EMBL/GenBank/DDBJ whole genome shotgun (WGS) entry which is preliminary data.</text>
</comment>
<protein>
    <submittedName>
        <fullName evidence="2">Uncharacterized protein</fullName>
    </submittedName>
</protein>
<dbReference type="RefSeq" id="WP_380549593.1">
    <property type="nucleotide sequence ID" value="NZ_JBHEZY010000002.1"/>
</dbReference>
<dbReference type="Proteomes" id="UP001592530">
    <property type="component" value="Unassembled WGS sequence"/>
</dbReference>